<evidence type="ECO:0000313" key="1">
    <source>
        <dbReference type="EMBL" id="REG01016.1"/>
    </source>
</evidence>
<proteinExistence type="predicted"/>
<dbReference type="AlphaFoldDB" id="A0A3D9ZUY2"/>
<evidence type="ECO:0000313" key="2">
    <source>
        <dbReference type="Proteomes" id="UP000256913"/>
    </source>
</evidence>
<keyword evidence="2" id="KW-1185">Reference proteome</keyword>
<dbReference type="EMBL" id="QUMQ01000001">
    <property type="protein sequence ID" value="REG01016.1"/>
    <property type="molecule type" value="Genomic_DNA"/>
</dbReference>
<comment type="caution">
    <text evidence="1">The sequence shown here is derived from an EMBL/GenBank/DDBJ whole genome shotgun (WGS) entry which is preliminary data.</text>
</comment>
<name>A0A3D9ZUY2_9ACTN</name>
<dbReference type="Gene3D" id="2.60.120.620">
    <property type="entry name" value="q2cbj1_9rhob like domain"/>
    <property type="match status" value="1"/>
</dbReference>
<gene>
    <name evidence="1" type="ORF">DFJ67_7087</name>
</gene>
<accession>A0A3D9ZUY2</accession>
<dbReference type="RefSeq" id="WP_147315732.1">
    <property type="nucleotide sequence ID" value="NZ_BONB01000010.1"/>
</dbReference>
<evidence type="ECO:0008006" key="3">
    <source>
        <dbReference type="Google" id="ProtNLM"/>
    </source>
</evidence>
<dbReference type="Proteomes" id="UP000256913">
    <property type="component" value="Unassembled WGS sequence"/>
</dbReference>
<organism evidence="1 2">
    <name type="scientific">Asanoa ferruginea</name>
    <dbReference type="NCBI Taxonomy" id="53367"/>
    <lineage>
        <taxon>Bacteria</taxon>
        <taxon>Bacillati</taxon>
        <taxon>Actinomycetota</taxon>
        <taxon>Actinomycetes</taxon>
        <taxon>Micromonosporales</taxon>
        <taxon>Micromonosporaceae</taxon>
        <taxon>Asanoa</taxon>
    </lineage>
</organism>
<sequence>MTRAGPTVPWTIIAYDLNEYPFPALVARILRTSELAGLRPSEDVPLLSRQMDQSTAFHRMFYENFDGELRAVYEAFIAEVIADELGEPFCFQAVPTFRVHLPGNVAVGEFHRDADYHHPPGELNYWLPLTPAWDSNTVWIEVPGTERQLPAAAMPGQVVHFDALNLRHGNVQNQTGVTRVSFDFRCIPLRLYAESEGRSVNTGRRFAIGEYYKHL</sequence>
<dbReference type="SUPFAM" id="SSF51197">
    <property type="entry name" value="Clavaminate synthase-like"/>
    <property type="match status" value="1"/>
</dbReference>
<protein>
    <recommendedName>
        <fullName evidence="3">Phytanoyl-CoA dioxygenase PhyH</fullName>
    </recommendedName>
</protein>
<dbReference type="OrthoDB" id="572320at2"/>
<reference evidence="1 2" key="1">
    <citation type="submission" date="2018-08" db="EMBL/GenBank/DDBJ databases">
        <title>Sequencing the genomes of 1000 actinobacteria strains.</title>
        <authorList>
            <person name="Klenk H.-P."/>
        </authorList>
    </citation>
    <scope>NUCLEOTIDE SEQUENCE [LARGE SCALE GENOMIC DNA]</scope>
    <source>
        <strain evidence="1 2">DSM 44099</strain>
    </source>
</reference>